<comment type="caution">
    <text evidence="2">The sequence shown here is derived from an EMBL/GenBank/DDBJ whole genome shotgun (WGS) entry which is preliminary data.</text>
</comment>
<sequence>MLGMPSSTLSTLCFATLALCQSPAQPYTPIPDPIPPGLTFLYTSYALCANPLYTTQGPNGLRTAIPVLGGNVTGPRISGHFRDLGADWGTTDIQTGIFSADTRYNLLTDDGANVFLRTSGPTQENGDLHLRILFETGDKRYYWLNNVVGMGTFSFSFSGSD</sequence>
<feature type="chain" id="PRO_5042903910" evidence="1">
    <location>
        <begin position="21"/>
        <end position="161"/>
    </location>
</feature>
<dbReference type="PANTHER" id="PTHR37315">
    <property type="entry name" value="UPF0311 PROTEIN BLR7842"/>
    <property type="match status" value="1"/>
</dbReference>
<feature type="signal peptide" evidence="1">
    <location>
        <begin position="1"/>
        <end position="20"/>
    </location>
</feature>
<dbReference type="Proteomes" id="UP001310890">
    <property type="component" value="Unassembled WGS sequence"/>
</dbReference>
<dbReference type="EMBL" id="JAVRRL010000001">
    <property type="protein sequence ID" value="KAK5119097.1"/>
    <property type="molecule type" value="Genomic_DNA"/>
</dbReference>
<organism evidence="2 3">
    <name type="scientific">Meristemomyces frigidus</name>
    <dbReference type="NCBI Taxonomy" id="1508187"/>
    <lineage>
        <taxon>Eukaryota</taxon>
        <taxon>Fungi</taxon>
        <taxon>Dikarya</taxon>
        <taxon>Ascomycota</taxon>
        <taxon>Pezizomycotina</taxon>
        <taxon>Dothideomycetes</taxon>
        <taxon>Dothideomycetidae</taxon>
        <taxon>Mycosphaerellales</taxon>
        <taxon>Teratosphaeriaceae</taxon>
        <taxon>Meristemomyces</taxon>
    </lineage>
</organism>
<dbReference type="AlphaFoldDB" id="A0AAN7YNU5"/>
<dbReference type="PANTHER" id="PTHR37315:SF1">
    <property type="entry name" value="UPF0311 PROTEIN BLR7842"/>
    <property type="match status" value="1"/>
</dbReference>
<keyword evidence="1" id="KW-0732">Signal</keyword>
<evidence type="ECO:0000313" key="3">
    <source>
        <dbReference type="Proteomes" id="UP001310890"/>
    </source>
</evidence>
<name>A0AAN7YNU5_9PEZI</name>
<proteinExistence type="predicted"/>
<dbReference type="Pfam" id="PF11578">
    <property type="entry name" value="DUF3237"/>
    <property type="match status" value="1"/>
</dbReference>
<dbReference type="Gene3D" id="2.40.160.20">
    <property type="match status" value="1"/>
</dbReference>
<protein>
    <submittedName>
        <fullName evidence="2">Uncharacterized protein</fullName>
    </submittedName>
</protein>
<accession>A0AAN7YNU5</accession>
<reference evidence="2" key="1">
    <citation type="submission" date="2023-08" db="EMBL/GenBank/DDBJ databases">
        <title>Black Yeasts Isolated from many extreme environments.</title>
        <authorList>
            <person name="Coleine C."/>
            <person name="Stajich J.E."/>
            <person name="Selbmann L."/>
        </authorList>
    </citation>
    <scope>NUCLEOTIDE SEQUENCE</scope>
    <source>
        <strain evidence="2">CCFEE 5401</strain>
    </source>
</reference>
<evidence type="ECO:0000256" key="1">
    <source>
        <dbReference type="SAM" id="SignalP"/>
    </source>
</evidence>
<dbReference type="InterPro" id="IPR020915">
    <property type="entry name" value="UPF0311"/>
</dbReference>
<gene>
    <name evidence="2" type="ORF">LTR62_000308</name>
</gene>
<evidence type="ECO:0000313" key="2">
    <source>
        <dbReference type="EMBL" id="KAK5119097.1"/>
    </source>
</evidence>